<proteinExistence type="predicted"/>
<organism evidence="1 2">
    <name type="scientific">Ostreibacterium oceani</name>
    <dbReference type="NCBI Taxonomy" id="2654998"/>
    <lineage>
        <taxon>Bacteria</taxon>
        <taxon>Pseudomonadati</taxon>
        <taxon>Pseudomonadota</taxon>
        <taxon>Gammaproteobacteria</taxon>
        <taxon>Cardiobacteriales</taxon>
        <taxon>Ostreibacteriaceae</taxon>
        <taxon>Ostreibacterium</taxon>
    </lineage>
</organism>
<dbReference type="Proteomes" id="UP000471298">
    <property type="component" value="Unassembled WGS sequence"/>
</dbReference>
<evidence type="ECO:0000313" key="2">
    <source>
        <dbReference type="Proteomes" id="UP000471298"/>
    </source>
</evidence>
<keyword evidence="2" id="KW-1185">Reference proteome</keyword>
<reference evidence="1 2" key="1">
    <citation type="submission" date="2019-10" db="EMBL/GenBank/DDBJ databases">
        <title>Cardiobacteriales fam. a chemoheterotrophic member of the order Cardiobacteriales, and proposal of Cardiobacteriales fam. nov.</title>
        <authorList>
            <person name="Wang C."/>
        </authorList>
    </citation>
    <scope>NUCLEOTIDE SEQUENCE [LARGE SCALE GENOMIC DNA]</scope>
    <source>
        <strain evidence="1 2">ML27</strain>
    </source>
</reference>
<gene>
    <name evidence="1" type="ORF">GCU85_06245</name>
</gene>
<protein>
    <submittedName>
        <fullName evidence="1">Uncharacterized protein</fullName>
    </submittedName>
</protein>
<evidence type="ECO:0000313" key="1">
    <source>
        <dbReference type="EMBL" id="MPV86330.1"/>
    </source>
</evidence>
<dbReference type="RefSeq" id="WP_152810331.1">
    <property type="nucleotide sequence ID" value="NZ_WHNW01000006.1"/>
</dbReference>
<dbReference type="AlphaFoldDB" id="A0A6N7EXR5"/>
<name>A0A6N7EXR5_9GAMM</name>
<accession>A0A6N7EXR5</accession>
<comment type="caution">
    <text evidence="1">The sequence shown here is derived from an EMBL/GenBank/DDBJ whole genome shotgun (WGS) entry which is preliminary data.</text>
</comment>
<dbReference type="InParanoid" id="A0A6N7EXR5"/>
<dbReference type="EMBL" id="WHNW01000006">
    <property type="protein sequence ID" value="MPV86330.1"/>
    <property type="molecule type" value="Genomic_DNA"/>
</dbReference>
<sequence>MRERKVTAPWITERQLRFYESYGGGNVREREVTGTGLTERGLRAYKNSIKRLDLASEWVIQHGVQQYQQLGGKEPLEDKLKKDLGVSLRHAYVEADRYVDGFWLVGVGEWGVLNLYRAPYEGHFYEFWFVLSFERSVAKWPYNEATKPAIKPLTTFYVTKTDAIYGQREILERSEQFIPSYQLPDGHLIEFPQDDASLLMELNPWNYPDSYKNTTLDDKKIVWDTAKEKYVFEEDASFWDKLFRSQN</sequence>